<dbReference type="EMBL" id="RDQH01000330">
    <property type="protein sequence ID" value="RXI01592.1"/>
    <property type="molecule type" value="Genomic_DNA"/>
</dbReference>
<evidence type="ECO:0000313" key="3">
    <source>
        <dbReference type="Proteomes" id="UP000290289"/>
    </source>
</evidence>
<dbReference type="GO" id="GO:0003676">
    <property type="term" value="F:nucleic acid binding"/>
    <property type="evidence" value="ECO:0007669"/>
    <property type="project" value="InterPro"/>
</dbReference>
<keyword evidence="3" id="KW-1185">Reference proteome</keyword>
<accession>A0A498K888</accession>
<name>A0A498K888_MALDO</name>
<dbReference type="Pfam" id="PF13456">
    <property type="entry name" value="RVT_3"/>
    <property type="match status" value="1"/>
</dbReference>
<sequence>MELTKLMGGGTEGRLIARFGAIIRDSNGCFVVARTGSFEDISSPLLSKAMAVRAGLLWAIDRGYQSLIISVEGSYSQFVNHWASCGGLQSFAQHNQ</sequence>
<protein>
    <recommendedName>
        <fullName evidence="1">RNase H type-1 domain-containing protein</fullName>
    </recommendedName>
</protein>
<evidence type="ECO:0000313" key="2">
    <source>
        <dbReference type="EMBL" id="RXI01592.1"/>
    </source>
</evidence>
<dbReference type="GO" id="GO:0004523">
    <property type="term" value="F:RNA-DNA hybrid ribonuclease activity"/>
    <property type="evidence" value="ECO:0007669"/>
    <property type="project" value="InterPro"/>
</dbReference>
<organism evidence="2 3">
    <name type="scientific">Malus domestica</name>
    <name type="common">Apple</name>
    <name type="synonym">Pyrus malus</name>
    <dbReference type="NCBI Taxonomy" id="3750"/>
    <lineage>
        <taxon>Eukaryota</taxon>
        <taxon>Viridiplantae</taxon>
        <taxon>Streptophyta</taxon>
        <taxon>Embryophyta</taxon>
        <taxon>Tracheophyta</taxon>
        <taxon>Spermatophyta</taxon>
        <taxon>Magnoliopsida</taxon>
        <taxon>eudicotyledons</taxon>
        <taxon>Gunneridae</taxon>
        <taxon>Pentapetalae</taxon>
        <taxon>rosids</taxon>
        <taxon>fabids</taxon>
        <taxon>Rosales</taxon>
        <taxon>Rosaceae</taxon>
        <taxon>Amygdaloideae</taxon>
        <taxon>Maleae</taxon>
        <taxon>Malus</taxon>
    </lineage>
</organism>
<proteinExistence type="predicted"/>
<dbReference type="Proteomes" id="UP000290289">
    <property type="component" value="Chromosome 4"/>
</dbReference>
<comment type="caution">
    <text evidence="2">The sequence shown here is derived from an EMBL/GenBank/DDBJ whole genome shotgun (WGS) entry which is preliminary data.</text>
</comment>
<dbReference type="AlphaFoldDB" id="A0A498K888"/>
<evidence type="ECO:0000259" key="1">
    <source>
        <dbReference type="Pfam" id="PF13456"/>
    </source>
</evidence>
<reference evidence="2 3" key="1">
    <citation type="submission" date="2018-10" db="EMBL/GenBank/DDBJ databases">
        <title>A high-quality apple genome assembly.</title>
        <authorList>
            <person name="Hu J."/>
        </authorList>
    </citation>
    <scope>NUCLEOTIDE SEQUENCE [LARGE SCALE GENOMIC DNA]</scope>
    <source>
        <strain evidence="3">cv. HFTH1</strain>
        <tissue evidence="2">Young leaf</tissue>
    </source>
</reference>
<dbReference type="InterPro" id="IPR002156">
    <property type="entry name" value="RNaseH_domain"/>
</dbReference>
<feature type="domain" description="RNase H type-1" evidence="1">
    <location>
        <begin position="12"/>
        <end position="71"/>
    </location>
</feature>
<gene>
    <name evidence="2" type="ORF">DVH24_014941</name>
</gene>